<dbReference type="InterPro" id="IPR029332">
    <property type="entry name" value="PEHE_dom"/>
</dbReference>
<dbReference type="GO" id="GO:0035035">
    <property type="term" value="F:histone acetyltransferase binding"/>
    <property type="evidence" value="ECO:0007669"/>
    <property type="project" value="TreeGrafter"/>
</dbReference>
<dbReference type="Gene3D" id="6.10.250.3170">
    <property type="match status" value="1"/>
</dbReference>
<evidence type="ECO:0000259" key="2">
    <source>
        <dbReference type="PROSITE" id="PS52052"/>
    </source>
</evidence>
<dbReference type="GO" id="GO:0044545">
    <property type="term" value="C:NSL complex"/>
    <property type="evidence" value="ECO:0007669"/>
    <property type="project" value="TreeGrafter"/>
</dbReference>
<evidence type="ECO:0000313" key="3">
    <source>
        <dbReference type="Ensembl" id="ENSLLEP00000011403.1"/>
    </source>
</evidence>
<gene>
    <name evidence="3" type="primary">KANSL1L</name>
</gene>
<dbReference type="InterPro" id="IPR026180">
    <property type="entry name" value="NSL1"/>
</dbReference>
<accession>A0A8C5MAH4</accession>
<protein>
    <submittedName>
        <fullName evidence="3">KAT8 regulatory NSL complex subunit 1 like</fullName>
    </submittedName>
</protein>
<evidence type="ECO:0000256" key="1">
    <source>
        <dbReference type="SAM" id="MobiDB-lite"/>
    </source>
</evidence>
<sequence length="922" mass="103317">MTPALTETASQGPEVHFCPSLAFQSLSPDDHLCADNSKTVEQIGPSEANHSTVEYMDAKCFQTSLDHLGSQTSSINYPTAFLFMSSVDVCLQNKINPAFKVQEWNSCSRRFPSKMDTHPLLSIMTYQPERKVKRALFPGDTIHHLADVSNTWDRIVTEDQGTHRGPHLNCMANGKKEDLLPYPQSSGHPVQDLLCLSTHAGSMPDKESQLNTGLLDCLKRQQVLLNRAKRTQKRLQSLLAHNATELCSEQIKRFLDCQTQVTEEPSTSVQIHDRDTGIPAANSSNVLRHCNIKNGISRPMSSALRQLSVSATSILEHIEQQLDSDATEYSSDEEWDESPPQSHHGCDIEWNWLSHRAGIGSRWAWLQAQISELEYKIQQLADIHAQIRKTKGTVTLEEHSRGIYRREPGLPDPCTLLSPVGRLPAPTLGTNLSPTMDLEMSPSSPTLLLRNIEKQSAQLTEMVHSLIVHGSISPMESPKSKGNKRSANGFPYRATRPHDKASQYPNGFCGQQQTKRRKNSAKASSAIRSNFSGSARTRPLKAFHKRRLYKPNLYSPPENTAMLLNEMVFPDEESLLNTYYGSTIASWDRPERFGSLSRNVCAVDPYFHPVLSLPFEIPLHLHLESLLKSNDIKGEAPTNALLQDQEDSYADYASTSWNNGHKPSCKPQMRYEMRRRERRHTSDSESVDMTIPCDSLKNVTQVGSAASSAQKPSAQRFLMRDSSGVFGSSRRRLRSENSYDIDNIVIPMSLVAPAKVEKLQYKEILTPRWKLVVLQPLEVTPDEELEDLSDEAYVIRHETNEVKEKARWSLWEQSKWSKRSRSSSNGLCVWSGSGLPSADHGSSPHALLAPHDVHSADPECPQCIEEYSQDQVEQWECRVFPLTETTARSLLREVDKDAQCTSAPHSPSGDQQLGLLGDTGQT</sequence>
<dbReference type="Ensembl" id="ENSLLET00000011861.1">
    <property type="protein sequence ID" value="ENSLLEP00000011403.1"/>
    <property type="gene ID" value="ENSLLEG00000007272.1"/>
</dbReference>
<reference evidence="3" key="1">
    <citation type="submission" date="2025-08" db="UniProtKB">
        <authorList>
            <consortium name="Ensembl"/>
        </authorList>
    </citation>
    <scope>IDENTIFICATION</scope>
</reference>
<evidence type="ECO:0000313" key="4">
    <source>
        <dbReference type="Proteomes" id="UP000694569"/>
    </source>
</evidence>
<dbReference type="GeneTree" id="ENSGT00530000063688"/>
<reference evidence="3" key="2">
    <citation type="submission" date="2025-09" db="UniProtKB">
        <authorList>
            <consortium name="Ensembl"/>
        </authorList>
    </citation>
    <scope>IDENTIFICATION</scope>
</reference>
<dbReference type="PANTHER" id="PTHR22443">
    <property type="entry name" value="NON-SPECIFIC LETHAL 1, ISOFORM M"/>
    <property type="match status" value="1"/>
</dbReference>
<feature type="region of interest" description="Disordered" evidence="1">
    <location>
        <begin position="495"/>
        <end position="529"/>
    </location>
</feature>
<dbReference type="PROSITE" id="PS52052">
    <property type="entry name" value="PEHE"/>
    <property type="match status" value="1"/>
</dbReference>
<feature type="region of interest" description="Disordered" evidence="1">
    <location>
        <begin position="323"/>
        <end position="343"/>
    </location>
</feature>
<name>A0A8C5MAH4_9ANUR</name>
<dbReference type="Proteomes" id="UP000694569">
    <property type="component" value="Unplaced"/>
</dbReference>
<organism evidence="3 4">
    <name type="scientific">Leptobrachium leishanense</name>
    <name type="common">Leishan spiny toad</name>
    <dbReference type="NCBI Taxonomy" id="445787"/>
    <lineage>
        <taxon>Eukaryota</taxon>
        <taxon>Metazoa</taxon>
        <taxon>Chordata</taxon>
        <taxon>Craniata</taxon>
        <taxon>Vertebrata</taxon>
        <taxon>Euteleostomi</taxon>
        <taxon>Amphibia</taxon>
        <taxon>Batrachia</taxon>
        <taxon>Anura</taxon>
        <taxon>Pelobatoidea</taxon>
        <taxon>Megophryidae</taxon>
        <taxon>Leptobrachium</taxon>
    </lineage>
</organism>
<feature type="compositionally biased region" description="Low complexity" evidence="1">
    <location>
        <begin position="909"/>
        <end position="922"/>
    </location>
</feature>
<dbReference type="AlphaFoldDB" id="A0A8C5MAH4"/>
<feature type="region of interest" description="Disordered" evidence="1">
    <location>
        <begin position="897"/>
        <end position="922"/>
    </location>
</feature>
<dbReference type="OrthoDB" id="6022640at2759"/>
<dbReference type="Pfam" id="PF15275">
    <property type="entry name" value="PEHE"/>
    <property type="match status" value="1"/>
</dbReference>
<feature type="domain" description="PEHE" evidence="2">
    <location>
        <begin position="763"/>
        <end position="875"/>
    </location>
</feature>
<keyword evidence="4" id="KW-1185">Reference proteome</keyword>
<dbReference type="PANTHER" id="PTHR22443:SF16">
    <property type="entry name" value="KAT8 REGULATORY NSL COMPLEX SUBUNIT 1-LIKE PROTEIN"/>
    <property type="match status" value="1"/>
</dbReference>
<feature type="compositionally biased region" description="Polar residues" evidence="1">
    <location>
        <begin position="503"/>
        <end position="513"/>
    </location>
</feature>
<dbReference type="SMART" id="SM01300">
    <property type="entry name" value="PEHE"/>
    <property type="match status" value="1"/>
</dbReference>
<proteinExistence type="predicted"/>